<dbReference type="InterPro" id="IPR002401">
    <property type="entry name" value="Cyt_P450_E_grp-I"/>
</dbReference>
<evidence type="ECO:0000256" key="8">
    <source>
        <dbReference type="PIRSR" id="PIRSR602401-1"/>
    </source>
</evidence>
<comment type="similarity">
    <text evidence="2 9">Belongs to the cytochrome P450 family.</text>
</comment>
<dbReference type="Pfam" id="PF00067">
    <property type="entry name" value="p450"/>
    <property type="match status" value="1"/>
</dbReference>
<comment type="cofactor">
    <cofactor evidence="1 8">
        <name>heme</name>
        <dbReference type="ChEBI" id="CHEBI:30413"/>
    </cofactor>
</comment>
<dbReference type="Gene3D" id="1.10.630.10">
    <property type="entry name" value="Cytochrome P450"/>
    <property type="match status" value="1"/>
</dbReference>
<dbReference type="GO" id="GO:0005506">
    <property type="term" value="F:iron ion binding"/>
    <property type="evidence" value="ECO:0007669"/>
    <property type="project" value="InterPro"/>
</dbReference>
<dbReference type="GO" id="GO:0044550">
    <property type="term" value="P:secondary metabolite biosynthetic process"/>
    <property type="evidence" value="ECO:0007669"/>
    <property type="project" value="UniProtKB-ARBA"/>
</dbReference>
<dbReference type="SUPFAM" id="SSF48264">
    <property type="entry name" value="Cytochrome P450"/>
    <property type="match status" value="1"/>
</dbReference>
<dbReference type="FunFam" id="1.10.630.10:FF:000126">
    <property type="entry name" value="Predicted protein"/>
    <property type="match status" value="1"/>
</dbReference>
<dbReference type="InterPro" id="IPR017972">
    <property type="entry name" value="Cyt_P450_CS"/>
</dbReference>
<sequence length="524" mass="58433">MEAATALASLLPVSLSPSLLFTVLALGVAVLLLLRPSSKASSLQPFPPSPRGLPIIGHLHLLGTLPHQAFARLSKTHGPLFSVRLGAITAVVACSSDLAMQILQTHDKVCAGRPQNLSAPKTIFGCPEILFSPPSPYWRLLRQICATEFFSNKRFEFFRPVRNDEVGRLMLKVLNSAGKSVAVRENVQSTNNNVMSRMVLGKRLLDLARGSGDSIVSIIVEIIALVGVFNLGDYFPSIAWMDLQGYGKRSRDAARKARIVFQEVIDKRRSIRSQDEPPRDFLDMLLISAADKKNKEFEMKDINLRAMLIDMYAGGTDTAAVTTEWAMSELLANPEKLKKLVDEIDGVVGKERLVQEEDLPKMPYLLAVIMETMRLHPVAPLLAPHSTLADVELGGYLVPANTMLYVNVWAIHRDPEIWEEPLEFRPERFIEKEYDLIGQQFHYMPFGSGRRFCPGWKLGLISVQVALSNLLHAFEWRVSEKPDRTEKFGIVVTKANPLLAIPKPRLPLHLYEGYTVNAADAVPR</sequence>
<keyword evidence="7 9" id="KW-0503">Monooxygenase</keyword>
<evidence type="ECO:0000256" key="7">
    <source>
        <dbReference type="ARBA" id="ARBA00023033"/>
    </source>
</evidence>
<gene>
    <name evidence="11" type="ORF">KP509_28G052200</name>
</gene>
<proteinExistence type="inferred from homology"/>
<dbReference type="AlphaFoldDB" id="A0A8T2REF0"/>
<evidence type="ECO:0000256" key="10">
    <source>
        <dbReference type="SAM" id="Phobius"/>
    </source>
</evidence>
<dbReference type="InterPro" id="IPR001128">
    <property type="entry name" value="Cyt_P450"/>
</dbReference>
<dbReference type="PANTHER" id="PTHR47944">
    <property type="entry name" value="CYTOCHROME P450 98A9"/>
    <property type="match status" value="1"/>
</dbReference>
<dbReference type="PRINTS" id="PR00463">
    <property type="entry name" value="EP450I"/>
</dbReference>
<dbReference type="PANTHER" id="PTHR47944:SF4">
    <property type="entry name" value="OS09G0441700 PROTEIN"/>
    <property type="match status" value="1"/>
</dbReference>
<dbReference type="InterPro" id="IPR036396">
    <property type="entry name" value="Cyt_P450_sf"/>
</dbReference>
<evidence type="ECO:0000313" key="11">
    <source>
        <dbReference type="EMBL" id="KAH7294008.1"/>
    </source>
</evidence>
<evidence type="ECO:0000256" key="1">
    <source>
        <dbReference type="ARBA" id="ARBA00001971"/>
    </source>
</evidence>
<dbReference type="GO" id="GO:0020037">
    <property type="term" value="F:heme binding"/>
    <property type="evidence" value="ECO:0007669"/>
    <property type="project" value="InterPro"/>
</dbReference>
<feature type="transmembrane region" description="Helical" evidence="10">
    <location>
        <begin position="15"/>
        <end position="34"/>
    </location>
</feature>
<keyword evidence="10" id="KW-0472">Membrane</keyword>
<accession>A0A8T2REF0</accession>
<comment type="caution">
    <text evidence="11">The sequence shown here is derived from an EMBL/GenBank/DDBJ whole genome shotgun (WGS) entry which is preliminary data.</text>
</comment>
<evidence type="ECO:0000256" key="9">
    <source>
        <dbReference type="RuleBase" id="RU000461"/>
    </source>
</evidence>
<dbReference type="GO" id="GO:0004497">
    <property type="term" value="F:monooxygenase activity"/>
    <property type="evidence" value="ECO:0007669"/>
    <property type="project" value="UniProtKB-KW"/>
</dbReference>
<evidence type="ECO:0000256" key="3">
    <source>
        <dbReference type="ARBA" id="ARBA00022617"/>
    </source>
</evidence>
<dbReference type="CDD" id="cd20618">
    <property type="entry name" value="CYP71_clan"/>
    <property type="match status" value="1"/>
</dbReference>
<dbReference type="Proteomes" id="UP000825935">
    <property type="component" value="Chromosome 28"/>
</dbReference>
<dbReference type="OrthoDB" id="2789670at2759"/>
<organism evidence="11 12">
    <name type="scientific">Ceratopteris richardii</name>
    <name type="common">Triangle waterfern</name>
    <dbReference type="NCBI Taxonomy" id="49495"/>
    <lineage>
        <taxon>Eukaryota</taxon>
        <taxon>Viridiplantae</taxon>
        <taxon>Streptophyta</taxon>
        <taxon>Embryophyta</taxon>
        <taxon>Tracheophyta</taxon>
        <taxon>Polypodiopsida</taxon>
        <taxon>Polypodiidae</taxon>
        <taxon>Polypodiales</taxon>
        <taxon>Pteridineae</taxon>
        <taxon>Pteridaceae</taxon>
        <taxon>Parkerioideae</taxon>
        <taxon>Ceratopteris</taxon>
    </lineage>
</organism>
<evidence type="ECO:0000256" key="4">
    <source>
        <dbReference type="ARBA" id="ARBA00022723"/>
    </source>
</evidence>
<evidence type="ECO:0000313" key="12">
    <source>
        <dbReference type="Proteomes" id="UP000825935"/>
    </source>
</evidence>
<keyword evidence="12" id="KW-1185">Reference proteome</keyword>
<dbReference type="EMBL" id="CM035433">
    <property type="protein sequence ID" value="KAH7294008.1"/>
    <property type="molecule type" value="Genomic_DNA"/>
</dbReference>
<evidence type="ECO:0000256" key="5">
    <source>
        <dbReference type="ARBA" id="ARBA00023002"/>
    </source>
</evidence>
<evidence type="ECO:0000256" key="6">
    <source>
        <dbReference type="ARBA" id="ARBA00023004"/>
    </source>
</evidence>
<keyword evidence="3 8" id="KW-0349">Heme</keyword>
<dbReference type="GO" id="GO:0016705">
    <property type="term" value="F:oxidoreductase activity, acting on paired donors, with incorporation or reduction of molecular oxygen"/>
    <property type="evidence" value="ECO:0007669"/>
    <property type="project" value="InterPro"/>
</dbReference>
<dbReference type="PROSITE" id="PS00086">
    <property type="entry name" value="CYTOCHROME_P450"/>
    <property type="match status" value="1"/>
</dbReference>
<dbReference type="PRINTS" id="PR00385">
    <property type="entry name" value="P450"/>
</dbReference>
<keyword evidence="4 8" id="KW-0479">Metal-binding</keyword>
<protein>
    <recommendedName>
        <fullName evidence="13">Cytochrome P450</fullName>
    </recommendedName>
</protein>
<keyword evidence="6 8" id="KW-0408">Iron</keyword>
<name>A0A8T2REF0_CERRI</name>
<feature type="binding site" description="axial binding residue" evidence="8">
    <location>
        <position position="453"/>
    </location>
    <ligand>
        <name>heme</name>
        <dbReference type="ChEBI" id="CHEBI:30413"/>
    </ligand>
    <ligandPart>
        <name>Fe</name>
        <dbReference type="ChEBI" id="CHEBI:18248"/>
    </ligandPart>
</feature>
<evidence type="ECO:0000256" key="2">
    <source>
        <dbReference type="ARBA" id="ARBA00010617"/>
    </source>
</evidence>
<evidence type="ECO:0008006" key="13">
    <source>
        <dbReference type="Google" id="ProtNLM"/>
    </source>
</evidence>
<keyword evidence="5 9" id="KW-0560">Oxidoreductase</keyword>
<keyword evidence="10" id="KW-1133">Transmembrane helix</keyword>
<reference evidence="11" key="1">
    <citation type="submission" date="2021-08" db="EMBL/GenBank/DDBJ databases">
        <title>WGS assembly of Ceratopteris richardii.</title>
        <authorList>
            <person name="Marchant D.B."/>
            <person name="Chen G."/>
            <person name="Jenkins J."/>
            <person name="Shu S."/>
            <person name="Leebens-Mack J."/>
            <person name="Grimwood J."/>
            <person name="Schmutz J."/>
            <person name="Soltis P."/>
            <person name="Soltis D."/>
            <person name="Chen Z.-H."/>
        </authorList>
    </citation>
    <scope>NUCLEOTIDE SEQUENCE</scope>
    <source>
        <strain evidence="11">Whitten #5841</strain>
        <tissue evidence="11">Leaf</tissue>
    </source>
</reference>
<keyword evidence="10" id="KW-0812">Transmembrane</keyword>